<feature type="non-terminal residue" evidence="1">
    <location>
        <position position="1"/>
    </location>
</feature>
<evidence type="ECO:0000313" key="1">
    <source>
        <dbReference type="EMBL" id="KAL0380526.1"/>
    </source>
</evidence>
<accession>A0AAW2RK53</accession>
<protein>
    <submittedName>
        <fullName evidence="1">Tuberculostearic acid methyltransferase UfaA1</fullName>
    </submittedName>
</protein>
<keyword evidence="1" id="KW-0808">Transferase</keyword>
<dbReference type="PANTHER" id="PTHR43675:SF30">
    <property type="entry name" value="CYCLOPROPANE-FATTY-ACYL-PHOSPHOLIPID SYNTHASE"/>
    <property type="match status" value="1"/>
</dbReference>
<dbReference type="GO" id="GO:0008168">
    <property type="term" value="F:methyltransferase activity"/>
    <property type="evidence" value="ECO:0007669"/>
    <property type="project" value="UniProtKB-KW"/>
</dbReference>
<dbReference type="GO" id="GO:0032259">
    <property type="term" value="P:methylation"/>
    <property type="evidence" value="ECO:0007669"/>
    <property type="project" value="UniProtKB-KW"/>
</dbReference>
<dbReference type="EMBL" id="JACGWK010000001">
    <property type="protein sequence ID" value="KAL0380526.1"/>
    <property type="molecule type" value="Genomic_DNA"/>
</dbReference>
<name>A0AAW2RK53_9LAMI</name>
<proteinExistence type="predicted"/>
<dbReference type="InterPro" id="IPR029063">
    <property type="entry name" value="SAM-dependent_MTases_sf"/>
</dbReference>
<dbReference type="Gene3D" id="3.40.50.150">
    <property type="entry name" value="Vaccinia Virus protein VP39"/>
    <property type="match status" value="2"/>
</dbReference>
<dbReference type="AlphaFoldDB" id="A0AAW2RK53"/>
<dbReference type="PANTHER" id="PTHR43675">
    <property type="entry name" value="ARSENITE METHYLTRANSFERASE"/>
    <property type="match status" value="1"/>
</dbReference>
<organism evidence="1">
    <name type="scientific">Sesamum angustifolium</name>
    <dbReference type="NCBI Taxonomy" id="2727405"/>
    <lineage>
        <taxon>Eukaryota</taxon>
        <taxon>Viridiplantae</taxon>
        <taxon>Streptophyta</taxon>
        <taxon>Embryophyta</taxon>
        <taxon>Tracheophyta</taxon>
        <taxon>Spermatophyta</taxon>
        <taxon>Magnoliopsida</taxon>
        <taxon>eudicotyledons</taxon>
        <taxon>Gunneridae</taxon>
        <taxon>Pentapetalae</taxon>
        <taxon>asterids</taxon>
        <taxon>lamiids</taxon>
        <taxon>Lamiales</taxon>
        <taxon>Pedaliaceae</taxon>
        <taxon>Sesamum</taxon>
    </lineage>
</organism>
<dbReference type="Pfam" id="PF02353">
    <property type="entry name" value="CMAS"/>
    <property type="match status" value="1"/>
</dbReference>
<keyword evidence="1" id="KW-0489">Methyltransferase</keyword>
<gene>
    <name evidence="1" type="ORF">Sangu_0116900</name>
</gene>
<sequence length="130" mass="15486">GWWTPLLYTSILASVKYSLKHILRQNTLTQARQNISEHYDLSNELFSLFLDETMTYSCAIFQTPDEDFKKAQLRKIHTLIDKIHRHHSLREQLQYAEQKVKEAGLQDQIQLLLCDYRQLPKGYKYDRIIS</sequence>
<dbReference type="InterPro" id="IPR026669">
    <property type="entry name" value="Arsenite_MeTrfase-like"/>
</dbReference>
<reference evidence="1" key="1">
    <citation type="submission" date="2020-06" db="EMBL/GenBank/DDBJ databases">
        <authorList>
            <person name="Li T."/>
            <person name="Hu X."/>
            <person name="Zhang T."/>
            <person name="Song X."/>
            <person name="Zhang H."/>
            <person name="Dai N."/>
            <person name="Sheng W."/>
            <person name="Hou X."/>
            <person name="Wei L."/>
        </authorList>
    </citation>
    <scope>NUCLEOTIDE SEQUENCE</scope>
    <source>
        <strain evidence="1">G01</strain>
        <tissue evidence="1">Leaf</tissue>
    </source>
</reference>
<comment type="caution">
    <text evidence="1">The sequence shown here is derived from an EMBL/GenBank/DDBJ whole genome shotgun (WGS) entry which is preliminary data.</text>
</comment>
<reference evidence="1" key="2">
    <citation type="journal article" date="2024" name="Plant">
        <title>Genomic evolution and insights into agronomic trait innovations of Sesamum species.</title>
        <authorList>
            <person name="Miao H."/>
            <person name="Wang L."/>
            <person name="Qu L."/>
            <person name="Liu H."/>
            <person name="Sun Y."/>
            <person name="Le M."/>
            <person name="Wang Q."/>
            <person name="Wei S."/>
            <person name="Zheng Y."/>
            <person name="Lin W."/>
            <person name="Duan Y."/>
            <person name="Cao H."/>
            <person name="Xiong S."/>
            <person name="Wang X."/>
            <person name="Wei L."/>
            <person name="Li C."/>
            <person name="Ma Q."/>
            <person name="Ju M."/>
            <person name="Zhao R."/>
            <person name="Li G."/>
            <person name="Mu C."/>
            <person name="Tian Q."/>
            <person name="Mei H."/>
            <person name="Zhang T."/>
            <person name="Gao T."/>
            <person name="Zhang H."/>
        </authorList>
    </citation>
    <scope>NUCLEOTIDE SEQUENCE</scope>
    <source>
        <tissue evidence="1">Leaf</tissue>
    </source>
</reference>
<feature type="non-terminal residue" evidence="1">
    <location>
        <position position="130"/>
    </location>
</feature>
<dbReference type="SUPFAM" id="SSF53335">
    <property type="entry name" value="S-adenosyl-L-methionine-dependent methyltransferases"/>
    <property type="match status" value="1"/>
</dbReference>